<dbReference type="InterPro" id="IPR004843">
    <property type="entry name" value="Calcineurin-like_PHP"/>
</dbReference>
<feature type="domain" description="Calcineurin-like phosphoesterase C-terminal" evidence="3">
    <location>
        <begin position="348"/>
        <end position="495"/>
    </location>
</feature>
<evidence type="ECO:0000256" key="1">
    <source>
        <dbReference type="SAM" id="SignalP"/>
    </source>
</evidence>
<dbReference type="PANTHER" id="PTHR43143:SF1">
    <property type="entry name" value="SERINE_THREONINE-PROTEIN PHOSPHATASE CPPED1"/>
    <property type="match status" value="1"/>
</dbReference>
<dbReference type="SUPFAM" id="SSF56300">
    <property type="entry name" value="Metallo-dependent phosphatases"/>
    <property type="match status" value="1"/>
</dbReference>
<feature type="chain" id="PRO_5016245526" evidence="1">
    <location>
        <begin position="30"/>
        <end position="501"/>
    </location>
</feature>
<dbReference type="OrthoDB" id="1776264at2"/>
<comment type="caution">
    <text evidence="5">The sequence shown here is derived from an EMBL/GenBank/DDBJ whole genome shotgun (WGS) entry which is preliminary data.</text>
</comment>
<evidence type="ECO:0000259" key="4">
    <source>
        <dbReference type="Pfam" id="PF16371"/>
    </source>
</evidence>
<dbReference type="Pfam" id="PF16371">
    <property type="entry name" value="MetallophosN"/>
    <property type="match status" value="1"/>
</dbReference>
<keyword evidence="6" id="KW-1185">Reference proteome</keyword>
<name>A0A328BMB7_9BACT</name>
<dbReference type="GO" id="GO:0016787">
    <property type="term" value="F:hydrolase activity"/>
    <property type="evidence" value="ECO:0007669"/>
    <property type="project" value="InterPro"/>
</dbReference>
<evidence type="ECO:0000259" key="2">
    <source>
        <dbReference type="Pfam" id="PF00149"/>
    </source>
</evidence>
<dbReference type="Proteomes" id="UP000248553">
    <property type="component" value="Unassembled WGS sequence"/>
</dbReference>
<dbReference type="Pfam" id="PF16370">
    <property type="entry name" value="MetallophosC"/>
    <property type="match status" value="1"/>
</dbReference>
<dbReference type="RefSeq" id="WP_111477720.1">
    <property type="nucleotide sequence ID" value="NZ_QHKM01000002.1"/>
</dbReference>
<protein>
    <submittedName>
        <fullName evidence="5">Metallophosphoesterase</fullName>
    </submittedName>
</protein>
<accession>A0A328BMB7</accession>
<dbReference type="InterPro" id="IPR032285">
    <property type="entry name" value="Metallophos_N"/>
</dbReference>
<dbReference type="Pfam" id="PF00149">
    <property type="entry name" value="Metallophos"/>
    <property type="match status" value="1"/>
</dbReference>
<keyword evidence="1" id="KW-0732">Signal</keyword>
<dbReference type="PANTHER" id="PTHR43143">
    <property type="entry name" value="METALLOPHOSPHOESTERASE, CALCINEURIN SUPERFAMILY"/>
    <property type="match status" value="1"/>
</dbReference>
<dbReference type="AlphaFoldDB" id="A0A328BMB7"/>
<dbReference type="EMBL" id="QHKM01000002">
    <property type="protein sequence ID" value="RAK68107.1"/>
    <property type="molecule type" value="Genomic_DNA"/>
</dbReference>
<organism evidence="5 6">
    <name type="scientific">Hymenobacter edaphi</name>
    <dbReference type="NCBI Taxonomy" id="2211146"/>
    <lineage>
        <taxon>Bacteria</taxon>
        <taxon>Pseudomonadati</taxon>
        <taxon>Bacteroidota</taxon>
        <taxon>Cytophagia</taxon>
        <taxon>Cytophagales</taxon>
        <taxon>Hymenobacteraceae</taxon>
        <taxon>Hymenobacter</taxon>
    </lineage>
</organism>
<feature type="domain" description="Calcineurin-like phosphoesterase" evidence="2">
    <location>
        <begin position="179"/>
        <end position="335"/>
    </location>
</feature>
<dbReference type="InterPro" id="IPR051918">
    <property type="entry name" value="STPP_CPPED1"/>
</dbReference>
<evidence type="ECO:0000313" key="5">
    <source>
        <dbReference type="EMBL" id="RAK68107.1"/>
    </source>
</evidence>
<proteinExistence type="predicted"/>
<gene>
    <name evidence="5" type="ORF">DLM85_08705</name>
</gene>
<dbReference type="Gene3D" id="3.60.21.10">
    <property type="match status" value="1"/>
</dbReference>
<reference evidence="6" key="1">
    <citation type="submission" date="2018-05" db="EMBL/GenBank/DDBJ databases">
        <authorList>
            <person name="Nie L."/>
        </authorList>
    </citation>
    <scope>NUCLEOTIDE SEQUENCE [LARGE SCALE GENOMIC DNA]</scope>
    <source>
        <strain evidence="6">NL</strain>
    </source>
</reference>
<feature type="domain" description="Calcineurin-like phosphoesterase N-terminal" evidence="4">
    <location>
        <begin position="48"/>
        <end position="124"/>
    </location>
</feature>
<dbReference type="InterPro" id="IPR006311">
    <property type="entry name" value="TAT_signal"/>
</dbReference>
<sequence length="501" mass="55304">MLQQPRRSFLKSIGLASLSFTLTPGLTLARPAAGPTAAPDLSLHQLSGRVHAGGQGLAGVAVTDGVSVVVTDSKGNYALTSPATAEFVYLSVPRGYAIPHEQGVARFYRRKAAAKGRFRADFELTKLAQDDTRHNFIVWADPQMISKADAQEFKATAVPDTQQLVASYGKDALFHGIGCGDLVWDHFELFEDYQQGVAATGIPFFQVIGNHDMDLTARTDEGSSATFRKLFGPTYYSFNRGAVHYVVLDDVFFIGAAKKYIGYLTEQQLSWLEQDLALVPKGSTVVVSLHIPAYTRQHLRDKQKEESMGGVVSNRKELYRLLEPFTAHIMSGHTHFNEVLQTAPNVTEHVHGTVCGAWWTGPICTDGTPGGYGVYEVDGGDVKWYYKALGHDRSHQLRVYPKGSLPTQPADVVVNVWNWDPQWKVTWFEDGVSKGPMPQRPGLDPLAVQLHAGPQLPAKHKWVEPTATDHLFAATPSPQAREVRVEVTDRFGQTYSERWTA</sequence>
<evidence type="ECO:0000313" key="6">
    <source>
        <dbReference type="Proteomes" id="UP000248553"/>
    </source>
</evidence>
<evidence type="ECO:0000259" key="3">
    <source>
        <dbReference type="Pfam" id="PF16370"/>
    </source>
</evidence>
<dbReference type="InterPro" id="IPR032288">
    <property type="entry name" value="Metallophos_C"/>
</dbReference>
<dbReference type="PROSITE" id="PS51318">
    <property type="entry name" value="TAT"/>
    <property type="match status" value="1"/>
</dbReference>
<feature type="signal peptide" evidence="1">
    <location>
        <begin position="1"/>
        <end position="29"/>
    </location>
</feature>
<dbReference type="InterPro" id="IPR029052">
    <property type="entry name" value="Metallo-depent_PP-like"/>
</dbReference>